<feature type="region of interest" description="Disordered" evidence="1">
    <location>
        <begin position="1"/>
        <end position="46"/>
    </location>
</feature>
<organism evidence="2 3">
    <name type="scientific">Candidatus Kaiserbacteria bacterium GW2011_GWA2_49_19</name>
    <dbReference type="NCBI Taxonomy" id="1618669"/>
    <lineage>
        <taxon>Bacteria</taxon>
        <taxon>Candidatus Kaiseribacteriota</taxon>
    </lineage>
</organism>
<evidence type="ECO:0000313" key="3">
    <source>
        <dbReference type="Proteomes" id="UP000033965"/>
    </source>
</evidence>
<dbReference type="Proteomes" id="UP000033965">
    <property type="component" value="Unassembled WGS sequence"/>
</dbReference>
<protein>
    <submittedName>
        <fullName evidence="2">Uncharacterized protein</fullName>
    </submittedName>
</protein>
<gene>
    <name evidence="2" type="ORF">UY44_C0017G0007</name>
</gene>
<feature type="compositionally biased region" description="Acidic residues" evidence="1">
    <location>
        <begin position="25"/>
        <end position="46"/>
    </location>
</feature>
<evidence type="ECO:0000313" key="2">
    <source>
        <dbReference type="EMBL" id="KKW08149.1"/>
    </source>
</evidence>
<accession>A0A0G1YP76</accession>
<evidence type="ECO:0000256" key="1">
    <source>
        <dbReference type="SAM" id="MobiDB-lite"/>
    </source>
</evidence>
<sequence length="46" mass="5549">MIYRDRDEYEEKEAGVQEDAVSELLDADEDDEEKVEVPEEEEEKWE</sequence>
<comment type="caution">
    <text evidence="2">The sequence shown here is derived from an EMBL/GenBank/DDBJ whole genome shotgun (WGS) entry which is preliminary data.</text>
</comment>
<dbReference type="AlphaFoldDB" id="A0A0G1YP76"/>
<reference evidence="2 3" key="1">
    <citation type="journal article" date="2015" name="Nature">
        <title>rRNA introns, odd ribosomes, and small enigmatic genomes across a large radiation of phyla.</title>
        <authorList>
            <person name="Brown C.T."/>
            <person name="Hug L.A."/>
            <person name="Thomas B.C."/>
            <person name="Sharon I."/>
            <person name="Castelle C.J."/>
            <person name="Singh A."/>
            <person name="Wilkins M.J."/>
            <person name="Williams K.H."/>
            <person name="Banfield J.F."/>
        </authorList>
    </citation>
    <scope>NUCLEOTIDE SEQUENCE [LARGE SCALE GENOMIC DNA]</scope>
</reference>
<feature type="compositionally biased region" description="Basic and acidic residues" evidence="1">
    <location>
        <begin position="1"/>
        <end position="15"/>
    </location>
</feature>
<dbReference type="EMBL" id="LCPZ01000017">
    <property type="protein sequence ID" value="KKW08149.1"/>
    <property type="molecule type" value="Genomic_DNA"/>
</dbReference>
<name>A0A0G1YP76_9BACT</name>
<proteinExistence type="predicted"/>